<keyword evidence="3" id="KW-1185">Reference proteome</keyword>
<comment type="caution">
    <text evidence="2">The sequence shown here is derived from an EMBL/GenBank/DDBJ whole genome shotgun (WGS) entry which is preliminary data.</text>
</comment>
<accession>A0A0Q4B8G2</accession>
<sequence length="142" mass="16568">MWTCATRLLALGCVLFGLGLTACEYNQEEIAYYKSQPRDGRILGDWLTCDKATGQPDGEYTYRYLANGEFWKLNDKPPSPPRYFYTVDNRELWDLSPGIRFYSAASHYRLLYRFSQDLDVLYLYDPQDSQNPGPVKVLKRKK</sequence>
<reference evidence="2" key="1">
    <citation type="submission" date="2015-08" db="EMBL/GenBank/DDBJ databases">
        <title>Candidatus Bacteriodes Periocalifornicus.</title>
        <authorList>
            <person name="McLean J.S."/>
            <person name="Kelley S."/>
        </authorList>
    </citation>
    <scope>NUCLEOTIDE SEQUENCE [LARGE SCALE GENOMIC DNA]</scope>
    <source>
        <strain evidence="2">12B</strain>
    </source>
</reference>
<dbReference type="PROSITE" id="PS51257">
    <property type="entry name" value="PROKAR_LIPOPROTEIN"/>
    <property type="match status" value="1"/>
</dbReference>
<dbReference type="Proteomes" id="UP000054172">
    <property type="component" value="Unassembled WGS sequence"/>
</dbReference>
<name>A0A0Q4B8G2_9BACT</name>
<feature type="chain" id="PRO_5006212542" description="Lipocalin-like domain-containing protein" evidence="1">
    <location>
        <begin position="23"/>
        <end position="142"/>
    </location>
</feature>
<protein>
    <recommendedName>
        <fullName evidence="4">Lipocalin-like domain-containing protein</fullName>
    </recommendedName>
</protein>
<proteinExistence type="predicted"/>
<organism evidence="2 3">
    <name type="scientific">Candidatus [Bacteroides] periocalifornicus</name>
    <dbReference type="NCBI Taxonomy" id="1702214"/>
    <lineage>
        <taxon>Bacteria</taxon>
        <taxon>Pseudomonadati</taxon>
        <taxon>Bacteroidota</taxon>
    </lineage>
</organism>
<dbReference type="PATRIC" id="fig|1702214.3.peg.1150"/>
<dbReference type="EMBL" id="LIIK01000010">
    <property type="protein sequence ID" value="KQM09197.1"/>
    <property type="molecule type" value="Genomic_DNA"/>
</dbReference>
<evidence type="ECO:0000313" key="3">
    <source>
        <dbReference type="Proteomes" id="UP000054172"/>
    </source>
</evidence>
<keyword evidence="1" id="KW-0732">Signal</keyword>
<feature type="signal peptide" evidence="1">
    <location>
        <begin position="1"/>
        <end position="22"/>
    </location>
</feature>
<evidence type="ECO:0000256" key="1">
    <source>
        <dbReference type="SAM" id="SignalP"/>
    </source>
</evidence>
<gene>
    <name evidence="2" type="ORF">AL399_03280</name>
</gene>
<evidence type="ECO:0008006" key="4">
    <source>
        <dbReference type="Google" id="ProtNLM"/>
    </source>
</evidence>
<evidence type="ECO:0000313" key="2">
    <source>
        <dbReference type="EMBL" id="KQM09197.1"/>
    </source>
</evidence>
<dbReference type="AlphaFoldDB" id="A0A0Q4B8G2"/>